<evidence type="ECO:0000256" key="9">
    <source>
        <dbReference type="PIRSR" id="PIRSR005096-1"/>
    </source>
</evidence>
<dbReference type="Proteomes" id="UP000632659">
    <property type="component" value="Unassembled WGS sequence"/>
</dbReference>
<dbReference type="SUPFAM" id="SSF74650">
    <property type="entry name" value="Galactose mutarotase-like"/>
    <property type="match status" value="1"/>
</dbReference>
<evidence type="ECO:0000256" key="7">
    <source>
        <dbReference type="ARBA" id="ARBA00023277"/>
    </source>
</evidence>
<dbReference type="GO" id="GO:0004034">
    <property type="term" value="F:aldose 1-epimerase activity"/>
    <property type="evidence" value="ECO:0007669"/>
    <property type="project" value="UniProtKB-EC"/>
</dbReference>
<evidence type="ECO:0000313" key="12">
    <source>
        <dbReference type="EMBL" id="MBC8611579.1"/>
    </source>
</evidence>
<dbReference type="GO" id="GO:0033499">
    <property type="term" value="P:galactose catabolic process via UDP-galactose, Leloir pathway"/>
    <property type="evidence" value="ECO:0007669"/>
    <property type="project" value="TreeGrafter"/>
</dbReference>
<keyword evidence="6 8" id="KW-0413">Isomerase</keyword>
<comment type="similarity">
    <text evidence="3 8">Belongs to the aldose epimerase family.</text>
</comment>
<feature type="active site" description="Proton acceptor" evidence="9">
    <location>
        <position position="315"/>
    </location>
</feature>
<name>A0A8J6P8Z8_9FIRM</name>
<protein>
    <recommendedName>
        <fullName evidence="5 8">Aldose 1-epimerase</fullName>
        <ecNumber evidence="4 8">5.1.3.3</ecNumber>
    </recommendedName>
</protein>
<evidence type="ECO:0000256" key="8">
    <source>
        <dbReference type="PIRNR" id="PIRNR005096"/>
    </source>
</evidence>
<feature type="binding site" evidence="11">
    <location>
        <begin position="180"/>
        <end position="182"/>
    </location>
    <ligand>
        <name>beta-D-galactose</name>
        <dbReference type="ChEBI" id="CHEBI:27667"/>
    </ligand>
</feature>
<dbReference type="EC" id="5.1.3.3" evidence="4 8"/>
<comment type="catalytic activity">
    <reaction evidence="1 8">
        <text>alpha-D-glucose = beta-D-glucose</text>
        <dbReference type="Rhea" id="RHEA:10264"/>
        <dbReference type="ChEBI" id="CHEBI:15903"/>
        <dbReference type="ChEBI" id="CHEBI:17925"/>
        <dbReference type="EC" id="5.1.3.3"/>
    </reaction>
</comment>
<dbReference type="InterPro" id="IPR008183">
    <property type="entry name" value="Aldose_1/G6P_1-epimerase"/>
</dbReference>
<evidence type="ECO:0000256" key="4">
    <source>
        <dbReference type="ARBA" id="ARBA00013185"/>
    </source>
</evidence>
<dbReference type="GO" id="GO:0006006">
    <property type="term" value="P:glucose metabolic process"/>
    <property type="evidence" value="ECO:0007669"/>
    <property type="project" value="TreeGrafter"/>
</dbReference>
<evidence type="ECO:0000256" key="5">
    <source>
        <dbReference type="ARBA" id="ARBA00014165"/>
    </source>
</evidence>
<comment type="pathway">
    <text evidence="2 8">Carbohydrate metabolism; hexose metabolism.</text>
</comment>
<dbReference type="InterPro" id="IPR014718">
    <property type="entry name" value="GH-type_carb-bd"/>
</dbReference>
<dbReference type="InterPro" id="IPR018052">
    <property type="entry name" value="Ald1_epimerase_CS"/>
</dbReference>
<evidence type="ECO:0000256" key="6">
    <source>
        <dbReference type="ARBA" id="ARBA00023235"/>
    </source>
</evidence>
<evidence type="ECO:0000256" key="1">
    <source>
        <dbReference type="ARBA" id="ARBA00001614"/>
    </source>
</evidence>
<dbReference type="NCBIfam" id="NF008277">
    <property type="entry name" value="PRK11055.1"/>
    <property type="match status" value="1"/>
</dbReference>
<sequence length="352" mass="38935">MTSITSRPFGLTYDGQQAALYTLTNGVAEVDVSNYGATLVSIRIPDQGGQYRDLLLGEDDVQGYQRQGNYFGALIGRNGNRIKGGRVEINRQAYQMEVGEGGNNLHSAPNGFDKRMWNTAVVQTEHGQSLECSLFSPAGDQGLPGNLQVCVRYSLAADNGLILEYFAKTDADTLVNMTNHAYFNLNGHDSGSVEGHRVCLMADFYTPTDETNCPTGEVRFVKDTPYDFTEFHTIGERLRQTPDFSYTGGYDLNYILRTKERQMALSAKVIGDQSGIQMEVYTNQPAMQFYTGNGIQDVEGKNGARYQPFGGFCLETQSVPNAINLQHFGAPILRAGDVYNYTTVYRFSSHAE</sequence>
<dbReference type="PANTHER" id="PTHR10091:SF0">
    <property type="entry name" value="GALACTOSE MUTAROTASE"/>
    <property type="match status" value="1"/>
</dbReference>
<proteinExistence type="inferred from homology"/>
<dbReference type="PROSITE" id="PS00545">
    <property type="entry name" value="ALDOSE_1_EPIMERASE"/>
    <property type="match status" value="1"/>
</dbReference>
<dbReference type="InterPro" id="IPR047215">
    <property type="entry name" value="Galactose_mutarotase-like"/>
</dbReference>
<dbReference type="PIRSF" id="PIRSF005096">
    <property type="entry name" value="GALM"/>
    <property type="match status" value="1"/>
</dbReference>
<dbReference type="UniPathway" id="UPA00242"/>
<comment type="caution">
    <text evidence="12">The sequence shown here is derived from an EMBL/GenBank/DDBJ whole genome shotgun (WGS) entry which is preliminary data.</text>
</comment>
<feature type="binding site" evidence="11">
    <location>
        <begin position="80"/>
        <end position="81"/>
    </location>
    <ligand>
        <name>beta-D-galactose</name>
        <dbReference type="ChEBI" id="CHEBI:27667"/>
    </ligand>
</feature>
<gene>
    <name evidence="12" type="ORF">H8702_10770</name>
</gene>
<organism evidence="12 13">
    <name type="scientific">Massiliimalia timonensis</name>
    <dbReference type="NCBI Taxonomy" id="1987501"/>
    <lineage>
        <taxon>Bacteria</taxon>
        <taxon>Bacillati</taxon>
        <taxon>Bacillota</taxon>
        <taxon>Clostridia</taxon>
        <taxon>Eubacteriales</taxon>
        <taxon>Oscillospiraceae</taxon>
        <taxon>Massiliimalia</taxon>
    </lineage>
</organism>
<dbReference type="InterPro" id="IPR015443">
    <property type="entry name" value="Aldose_1-epimerase"/>
</dbReference>
<reference evidence="12" key="1">
    <citation type="submission" date="2020-08" db="EMBL/GenBank/DDBJ databases">
        <title>Genome public.</title>
        <authorList>
            <person name="Liu C."/>
            <person name="Sun Q."/>
        </authorList>
    </citation>
    <scope>NUCLEOTIDE SEQUENCE</scope>
    <source>
        <strain evidence="12">NSJ-15</strain>
    </source>
</reference>
<dbReference type="PANTHER" id="PTHR10091">
    <property type="entry name" value="ALDOSE-1-EPIMERASE"/>
    <property type="match status" value="1"/>
</dbReference>
<evidence type="ECO:0000313" key="13">
    <source>
        <dbReference type="Proteomes" id="UP000632659"/>
    </source>
</evidence>
<feature type="binding site" evidence="10">
    <location>
        <position position="251"/>
    </location>
    <ligand>
        <name>beta-D-galactose</name>
        <dbReference type="ChEBI" id="CHEBI:27667"/>
    </ligand>
</feature>
<dbReference type="GO" id="GO:0030246">
    <property type="term" value="F:carbohydrate binding"/>
    <property type="evidence" value="ECO:0007669"/>
    <property type="project" value="InterPro"/>
</dbReference>
<evidence type="ECO:0000256" key="11">
    <source>
        <dbReference type="PIRSR" id="PIRSR005096-3"/>
    </source>
</evidence>
<keyword evidence="13" id="KW-1185">Reference proteome</keyword>
<dbReference type="CDD" id="cd09019">
    <property type="entry name" value="galactose_mutarotase_like"/>
    <property type="match status" value="1"/>
</dbReference>
<keyword evidence="7 8" id="KW-0119">Carbohydrate metabolism</keyword>
<evidence type="ECO:0000256" key="10">
    <source>
        <dbReference type="PIRSR" id="PIRSR005096-2"/>
    </source>
</evidence>
<evidence type="ECO:0000256" key="3">
    <source>
        <dbReference type="ARBA" id="ARBA00006206"/>
    </source>
</evidence>
<accession>A0A8J6P8Z8</accession>
<dbReference type="Pfam" id="PF01263">
    <property type="entry name" value="Aldose_epim"/>
    <property type="match status" value="1"/>
</dbReference>
<dbReference type="RefSeq" id="WP_178085749.1">
    <property type="nucleotide sequence ID" value="NZ_JACRTL010000006.1"/>
</dbReference>
<dbReference type="Gene3D" id="2.70.98.10">
    <property type="match status" value="1"/>
</dbReference>
<dbReference type="AlphaFoldDB" id="A0A8J6P8Z8"/>
<evidence type="ECO:0000256" key="2">
    <source>
        <dbReference type="ARBA" id="ARBA00005028"/>
    </source>
</evidence>
<feature type="active site" description="Proton donor" evidence="9">
    <location>
        <position position="180"/>
    </location>
</feature>
<dbReference type="InterPro" id="IPR011013">
    <property type="entry name" value="Gal_mutarotase_sf_dom"/>
</dbReference>
<dbReference type="EMBL" id="JACRTL010000006">
    <property type="protein sequence ID" value="MBC8611579.1"/>
    <property type="molecule type" value="Genomic_DNA"/>
</dbReference>